<dbReference type="PATRIC" id="fig|1265738.3.peg.6401"/>
<feature type="compositionally biased region" description="Low complexity" evidence="2">
    <location>
        <begin position="352"/>
        <end position="363"/>
    </location>
</feature>
<feature type="compositionally biased region" description="Low complexity" evidence="2">
    <location>
        <begin position="375"/>
        <end position="418"/>
    </location>
</feature>
<feature type="repeat" description="TPR" evidence="1">
    <location>
        <begin position="84"/>
        <end position="117"/>
    </location>
</feature>
<dbReference type="Pfam" id="PF13181">
    <property type="entry name" value="TPR_8"/>
    <property type="match status" value="1"/>
</dbReference>
<comment type="caution">
    <text evidence="3">The sequence shown here is derived from an EMBL/GenBank/DDBJ whole genome shotgun (WGS) entry which is preliminary data.</text>
</comment>
<feature type="region of interest" description="Disordered" evidence="2">
    <location>
        <begin position="1"/>
        <end position="31"/>
    </location>
</feature>
<accession>M5RMN8</accession>
<dbReference type="SUPFAM" id="SSF48452">
    <property type="entry name" value="TPR-like"/>
    <property type="match status" value="1"/>
</dbReference>
<dbReference type="EMBL" id="ANOG01000928">
    <property type="protein sequence ID" value="EMI16652.1"/>
    <property type="molecule type" value="Genomic_DNA"/>
</dbReference>
<dbReference type="InterPro" id="IPR019734">
    <property type="entry name" value="TPR_rpt"/>
</dbReference>
<feature type="region of interest" description="Disordered" evidence="2">
    <location>
        <begin position="56"/>
        <end position="77"/>
    </location>
</feature>
<keyword evidence="3" id="KW-0808">Transferase</keyword>
<organism evidence="3 4">
    <name type="scientific">Rhodopirellula maiorica SM1</name>
    <dbReference type="NCBI Taxonomy" id="1265738"/>
    <lineage>
        <taxon>Bacteria</taxon>
        <taxon>Pseudomonadati</taxon>
        <taxon>Planctomycetota</taxon>
        <taxon>Planctomycetia</taxon>
        <taxon>Pirellulales</taxon>
        <taxon>Pirellulaceae</taxon>
        <taxon>Novipirellula</taxon>
    </lineage>
</organism>
<name>M5RMN8_9BACT</name>
<feature type="repeat" description="TPR" evidence="1">
    <location>
        <begin position="118"/>
        <end position="151"/>
    </location>
</feature>
<gene>
    <name evidence="3" type="ORF">RMSM_06420</name>
</gene>
<dbReference type="SMART" id="SM00028">
    <property type="entry name" value="TPR"/>
    <property type="match status" value="4"/>
</dbReference>
<feature type="repeat" description="TPR" evidence="1">
    <location>
        <begin position="152"/>
        <end position="185"/>
    </location>
</feature>
<proteinExistence type="predicted"/>
<dbReference type="Gene3D" id="1.25.40.10">
    <property type="entry name" value="Tetratricopeptide repeat domain"/>
    <property type="match status" value="1"/>
</dbReference>
<protein>
    <submittedName>
        <fullName evidence="3">O-linked GlcNAc transferase</fullName>
    </submittedName>
</protein>
<evidence type="ECO:0000313" key="4">
    <source>
        <dbReference type="Proteomes" id="UP000011991"/>
    </source>
</evidence>
<dbReference type="AlphaFoldDB" id="M5RMN8"/>
<feature type="compositionally biased region" description="Polar residues" evidence="2">
    <location>
        <begin position="364"/>
        <end position="373"/>
    </location>
</feature>
<feature type="region of interest" description="Disordered" evidence="2">
    <location>
        <begin position="352"/>
        <end position="431"/>
    </location>
</feature>
<dbReference type="PANTHER" id="PTHR12558">
    <property type="entry name" value="CELL DIVISION CYCLE 16,23,27"/>
    <property type="match status" value="1"/>
</dbReference>
<evidence type="ECO:0000256" key="1">
    <source>
        <dbReference type="PROSITE-ProRule" id="PRU00339"/>
    </source>
</evidence>
<sequence>MNPFSRSTIDAPKAATPSMTESIASTATGAKDQVSAVGVSAKNAIGKTTNAIAGVFRRDSENDAEEASETDPLRLTDEPATVGPEVLVANGQLWESTGNFQKAMESYNKALEKTPNDSAALTSIARLHFRQGNHVKATEYFQLAIKQSPEDAALYNDLGLTLSKTGNHDEAAKMIAKSLELAPGTSRYANNLASVLFESDKKQEALQVLMQNNKPAVANFNMAYLHYSKGQMNEARGFLSETLKYDAQGASDAAVKKAVERSREMLAQIDASRGVNPAQAAVEKIAAQTPKTQTPIAQTAGTPADGSAAAAANIAARATTDVPAAAVSYRPAATTWAPATSSTAASPATAASAPAMPSYSTPSFQPATLSVNPKATPEATPGTWPTTPGAAAKPAAKPVQPAAEKPAEGEASSSADSGFQLPHGFQFPESH</sequence>
<evidence type="ECO:0000313" key="3">
    <source>
        <dbReference type="EMBL" id="EMI16652.1"/>
    </source>
</evidence>
<reference evidence="3 4" key="1">
    <citation type="journal article" date="2013" name="Mar. Genomics">
        <title>Expression of sulfatases in Rhodopirellula baltica and the diversity of sulfatases in the genus Rhodopirellula.</title>
        <authorList>
            <person name="Wegner C.E."/>
            <person name="Richter-Heitmann T."/>
            <person name="Klindworth A."/>
            <person name="Klockow C."/>
            <person name="Richter M."/>
            <person name="Achstetter T."/>
            <person name="Glockner F.O."/>
            <person name="Harder J."/>
        </authorList>
    </citation>
    <scope>NUCLEOTIDE SEQUENCE [LARGE SCALE GENOMIC DNA]</scope>
    <source>
        <strain evidence="3 4">SM1</strain>
    </source>
</reference>
<dbReference type="InterPro" id="IPR011990">
    <property type="entry name" value="TPR-like_helical_dom_sf"/>
</dbReference>
<feature type="compositionally biased region" description="Polar residues" evidence="2">
    <location>
        <begin position="17"/>
        <end position="28"/>
    </location>
</feature>
<dbReference type="PROSITE" id="PS50005">
    <property type="entry name" value="TPR"/>
    <property type="match status" value="3"/>
</dbReference>
<keyword evidence="1" id="KW-0802">TPR repeat</keyword>
<dbReference type="PANTHER" id="PTHR12558:SF13">
    <property type="entry name" value="CELL DIVISION CYCLE PROTEIN 27 HOMOLOG"/>
    <property type="match status" value="1"/>
</dbReference>
<dbReference type="Pfam" id="PF13424">
    <property type="entry name" value="TPR_12"/>
    <property type="match status" value="1"/>
</dbReference>
<evidence type="ECO:0000256" key="2">
    <source>
        <dbReference type="SAM" id="MobiDB-lite"/>
    </source>
</evidence>
<dbReference type="Proteomes" id="UP000011991">
    <property type="component" value="Unassembled WGS sequence"/>
</dbReference>
<keyword evidence="4" id="KW-1185">Reference proteome</keyword>
<dbReference type="GO" id="GO:0016740">
    <property type="term" value="F:transferase activity"/>
    <property type="evidence" value="ECO:0007669"/>
    <property type="project" value="UniProtKB-KW"/>
</dbReference>